<dbReference type="RefSeq" id="WP_012752923.1">
    <property type="nucleotide sequence ID" value="NZ_BPQX01000011.1"/>
</dbReference>
<dbReference type="Pfam" id="PF00486">
    <property type="entry name" value="Trans_reg_C"/>
    <property type="match status" value="1"/>
</dbReference>
<dbReference type="InterPro" id="IPR011006">
    <property type="entry name" value="CheY-like_superfamily"/>
</dbReference>
<evidence type="ECO:0000259" key="10">
    <source>
        <dbReference type="PROSITE" id="PS50110"/>
    </source>
</evidence>
<keyword evidence="2" id="KW-0963">Cytoplasm</keyword>
<evidence type="ECO:0000313" key="12">
    <source>
        <dbReference type="EMBL" id="MDQ0440720.1"/>
    </source>
</evidence>
<keyword evidence="4" id="KW-0902">Two-component regulatory system</keyword>
<feature type="modified residue" description="4-aspartylphosphate" evidence="8">
    <location>
        <position position="51"/>
    </location>
</feature>
<dbReference type="SUPFAM" id="SSF46894">
    <property type="entry name" value="C-terminal effector domain of the bipartite response regulators"/>
    <property type="match status" value="1"/>
</dbReference>
<dbReference type="CDD" id="cd17624">
    <property type="entry name" value="REC_OmpR_PmrA-like"/>
    <property type="match status" value="1"/>
</dbReference>
<evidence type="ECO:0000256" key="4">
    <source>
        <dbReference type="ARBA" id="ARBA00023012"/>
    </source>
</evidence>
<evidence type="ECO:0000256" key="3">
    <source>
        <dbReference type="ARBA" id="ARBA00022553"/>
    </source>
</evidence>
<dbReference type="Gene3D" id="1.10.10.10">
    <property type="entry name" value="Winged helix-like DNA-binding domain superfamily/Winged helix DNA-binding domain"/>
    <property type="match status" value="1"/>
</dbReference>
<keyword evidence="7" id="KW-0804">Transcription</keyword>
<evidence type="ECO:0000313" key="13">
    <source>
        <dbReference type="Proteomes" id="UP001236369"/>
    </source>
</evidence>
<dbReference type="CDD" id="cd00383">
    <property type="entry name" value="trans_reg_C"/>
    <property type="match status" value="1"/>
</dbReference>
<dbReference type="EMBL" id="JAUSVV010000001">
    <property type="protein sequence ID" value="MDQ0440720.1"/>
    <property type="molecule type" value="Genomic_DNA"/>
</dbReference>
<keyword evidence="13" id="KW-1185">Reference proteome</keyword>
<evidence type="ECO:0000259" key="11">
    <source>
        <dbReference type="PROSITE" id="PS51755"/>
    </source>
</evidence>
<dbReference type="InterPro" id="IPR036388">
    <property type="entry name" value="WH-like_DNA-bd_sf"/>
</dbReference>
<dbReference type="PANTHER" id="PTHR48111">
    <property type="entry name" value="REGULATOR OF RPOS"/>
    <property type="match status" value="1"/>
</dbReference>
<dbReference type="Proteomes" id="UP001236369">
    <property type="component" value="Unassembled WGS sequence"/>
</dbReference>
<evidence type="ECO:0000256" key="9">
    <source>
        <dbReference type="PROSITE-ProRule" id="PRU01091"/>
    </source>
</evidence>
<dbReference type="Pfam" id="PF00072">
    <property type="entry name" value="Response_reg"/>
    <property type="match status" value="1"/>
</dbReference>
<dbReference type="Gene3D" id="3.40.50.2300">
    <property type="match status" value="1"/>
</dbReference>
<evidence type="ECO:0000256" key="8">
    <source>
        <dbReference type="PROSITE-ProRule" id="PRU00169"/>
    </source>
</evidence>
<organism evidence="12 13">
    <name type="scientific">Methylobacterium persicinum</name>
    <dbReference type="NCBI Taxonomy" id="374426"/>
    <lineage>
        <taxon>Bacteria</taxon>
        <taxon>Pseudomonadati</taxon>
        <taxon>Pseudomonadota</taxon>
        <taxon>Alphaproteobacteria</taxon>
        <taxon>Hyphomicrobiales</taxon>
        <taxon>Methylobacteriaceae</taxon>
        <taxon>Methylobacterium</taxon>
    </lineage>
</organism>
<keyword evidence="3 8" id="KW-0597">Phosphoprotein</keyword>
<gene>
    <name evidence="12" type="ORF">QO016_000197</name>
</gene>
<dbReference type="GO" id="GO:0003677">
    <property type="term" value="F:DNA binding"/>
    <property type="evidence" value="ECO:0007669"/>
    <property type="project" value="UniProtKB-KW"/>
</dbReference>
<dbReference type="SUPFAM" id="SSF52172">
    <property type="entry name" value="CheY-like"/>
    <property type="match status" value="1"/>
</dbReference>
<dbReference type="InterPro" id="IPR001867">
    <property type="entry name" value="OmpR/PhoB-type_DNA-bd"/>
</dbReference>
<keyword evidence="6 9" id="KW-0238">DNA-binding</keyword>
<dbReference type="SMART" id="SM00448">
    <property type="entry name" value="REC"/>
    <property type="match status" value="1"/>
</dbReference>
<dbReference type="PROSITE" id="PS50110">
    <property type="entry name" value="RESPONSE_REGULATORY"/>
    <property type="match status" value="1"/>
</dbReference>
<proteinExistence type="predicted"/>
<dbReference type="Gene3D" id="6.10.250.690">
    <property type="match status" value="1"/>
</dbReference>
<comment type="caution">
    <text evidence="12">The sequence shown here is derived from an EMBL/GenBank/DDBJ whole genome shotgun (WGS) entry which is preliminary data.</text>
</comment>
<evidence type="ECO:0000256" key="7">
    <source>
        <dbReference type="ARBA" id="ARBA00023163"/>
    </source>
</evidence>
<protein>
    <submittedName>
        <fullName evidence="12">DNA-binding response OmpR family regulator</fullName>
    </submittedName>
</protein>
<evidence type="ECO:0000256" key="6">
    <source>
        <dbReference type="ARBA" id="ARBA00023125"/>
    </source>
</evidence>
<dbReference type="InterPro" id="IPR001789">
    <property type="entry name" value="Sig_transdc_resp-reg_receiver"/>
</dbReference>
<dbReference type="PANTHER" id="PTHR48111:SF35">
    <property type="entry name" value="TRANSCRIPTIONAL REGULATORY PROTEIN QSEB"/>
    <property type="match status" value="1"/>
</dbReference>
<dbReference type="InterPro" id="IPR016032">
    <property type="entry name" value="Sig_transdc_resp-reg_C-effctor"/>
</dbReference>
<evidence type="ECO:0000256" key="2">
    <source>
        <dbReference type="ARBA" id="ARBA00022490"/>
    </source>
</evidence>
<accession>A0ABU0HEH7</accession>
<feature type="domain" description="OmpR/PhoB-type" evidence="11">
    <location>
        <begin position="124"/>
        <end position="218"/>
    </location>
</feature>
<comment type="subcellular location">
    <subcellularLocation>
        <location evidence="1">Cytoplasm</location>
    </subcellularLocation>
</comment>
<dbReference type="PROSITE" id="PS51755">
    <property type="entry name" value="OMPR_PHOB"/>
    <property type="match status" value="1"/>
</dbReference>
<feature type="domain" description="Response regulatory" evidence="10">
    <location>
        <begin position="2"/>
        <end position="116"/>
    </location>
</feature>
<dbReference type="SMART" id="SM00862">
    <property type="entry name" value="Trans_reg_C"/>
    <property type="match status" value="1"/>
</dbReference>
<name>A0ABU0HEH7_9HYPH</name>
<evidence type="ECO:0000256" key="1">
    <source>
        <dbReference type="ARBA" id="ARBA00004496"/>
    </source>
</evidence>
<keyword evidence="5" id="KW-0805">Transcription regulation</keyword>
<feature type="DNA-binding region" description="OmpR/PhoB-type" evidence="9">
    <location>
        <begin position="124"/>
        <end position="218"/>
    </location>
</feature>
<evidence type="ECO:0000256" key="5">
    <source>
        <dbReference type="ARBA" id="ARBA00023015"/>
    </source>
</evidence>
<reference evidence="12 13" key="1">
    <citation type="submission" date="2023-07" db="EMBL/GenBank/DDBJ databases">
        <title>Genomic Encyclopedia of Type Strains, Phase IV (KMG-IV): sequencing the most valuable type-strain genomes for metagenomic binning, comparative biology and taxonomic classification.</title>
        <authorList>
            <person name="Goeker M."/>
        </authorList>
    </citation>
    <scope>NUCLEOTIDE SEQUENCE [LARGE SCALE GENOMIC DNA]</scope>
    <source>
        <strain evidence="12 13">DSM 19562</strain>
    </source>
</reference>
<sequence length="220" mass="23560">MRILVVEDDPILSDGLRVGLSLCGATVDCVATCADADAALGTSPFAAVVLDLMLPDGSGLDVLRGLRRRGDRTPVVLLTARDAVADRIAGLDGGADDYLGKPFDLDELSARIRAVVRRAAGRATASLEHGGIRLDLGSLTVTVDGAQIPVSRREFMVLAALMERPSVLRSKAELEDRLYGWQEEIESNAVEVHVHNLRAKIGKHAIETVRGLGYRMRAPA</sequence>
<dbReference type="InterPro" id="IPR039420">
    <property type="entry name" value="WalR-like"/>
</dbReference>